<comment type="caution">
    <text evidence="2">The sequence shown here is derived from an EMBL/GenBank/DDBJ whole genome shotgun (WGS) entry which is preliminary data.</text>
</comment>
<protein>
    <submittedName>
        <fullName evidence="2">Uncharacterized protein</fullName>
    </submittedName>
</protein>
<name>A0ABR4CE72_9HELO</name>
<evidence type="ECO:0000313" key="3">
    <source>
        <dbReference type="Proteomes" id="UP001595075"/>
    </source>
</evidence>
<accession>A0ABR4CE72</accession>
<dbReference type="EMBL" id="JAZHXI010000009">
    <property type="protein sequence ID" value="KAL2068240.1"/>
    <property type="molecule type" value="Genomic_DNA"/>
</dbReference>
<organism evidence="2 3">
    <name type="scientific">Oculimacula yallundae</name>
    <dbReference type="NCBI Taxonomy" id="86028"/>
    <lineage>
        <taxon>Eukaryota</taxon>
        <taxon>Fungi</taxon>
        <taxon>Dikarya</taxon>
        <taxon>Ascomycota</taxon>
        <taxon>Pezizomycotina</taxon>
        <taxon>Leotiomycetes</taxon>
        <taxon>Helotiales</taxon>
        <taxon>Ploettnerulaceae</taxon>
        <taxon>Oculimacula</taxon>
    </lineage>
</organism>
<keyword evidence="3" id="KW-1185">Reference proteome</keyword>
<feature type="region of interest" description="Disordered" evidence="1">
    <location>
        <begin position="8"/>
        <end position="74"/>
    </location>
</feature>
<reference evidence="2 3" key="1">
    <citation type="journal article" date="2024" name="Commun. Biol.">
        <title>Comparative genomic analysis of thermophilic fungi reveals convergent evolutionary adaptations and gene losses.</title>
        <authorList>
            <person name="Steindorff A.S."/>
            <person name="Aguilar-Pontes M.V."/>
            <person name="Robinson A.J."/>
            <person name="Andreopoulos B."/>
            <person name="LaButti K."/>
            <person name="Kuo A."/>
            <person name="Mondo S."/>
            <person name="Riley R."/>
            <person name="Otillar R."/>
            <person name="Haridas S."/>
            <person name="Lipzen A."/>
            <person name="Grimwood J."/>
            <person name="Schmutz J."/>
            <person name="Clum A."/>
            <person name="Reid I.D."/>
            <person name="Moisan M.C."/>
            <person name="Butler G."/>
            <person name="Nguyen T.T.M."/>
            <person name="Dewar K."/>
            <person name="Conant G."/>
            <person name="Drula E."/>
            <person name="Henrissat B."/>
            <person name="Hansel C."/>
            <person name="Singer S."/>
            <person name="Hutchinson M.I."/>
            <person name="de Vries R.P."/>
            <person name="Natvig D.O."/>
            <person name="Powell A.J."/>
            <person name="Tsang A."/>
            <person name="Grigoriev I.V."/>
        </authorList>
    </citation>
    <scope>NUCLEOTIDE SEQUENCE [LARGE SCALE GENOMIC DNA]</scope>
    <source>
        <strain evidence="2 3">CBS 494.80</strain>
    </source>
</reference>
<sequence length="74" mass="8259">MCEYILRRRVGASHNSTSHHNPRSAKRTKKTDVEPCRKDNGLSDDRDQKAGAKDNETPSMQSDQINVANDESGC</sequence>
<feature type="compositionally biased region" description="Basic residues" evidence="1">
    <location>
        <begin position="20"/>
        <end position="29"/>
    </location>
</feature>
<feature type="compositionally biased region" description="Basic and acidic residues" evidence="1">
    <location>
        <begin position="30"/>
        <end position="56"/>
    </location>
</feature>
<evidence type="ECO:0000313" key="2">
    <source>
        <dbReference type="EMBL" id="KAL2068240.1"/>
    </source>
</evidence>
<dbReference type="Proteomes" id="UP001595075">
    <property type="component" value="Unassembled WGS sequence"/>
</dbReference>
<gene>
    <name evidence="2" type="ORF">VTL71DRAFT_16338</name>
</gene>
<evidence type="ECO:0000256" key="1">
    <source>
        <dbReference type="SAM" id="MobiDB-lite"/>
    </source>
</evidence>
<proteinExistence type="predicted"/>
<feature type="compositionally biased region" description="Polar residues" evidence="1">
    <location>
        <begin position="57"/>
        <end position="74"/>
    </location>
</feature>